<feature type="transmembrane region" description="Helical" evidence="2">
    <location>
        <begin position="51"/>
        <end position="73"/>
    </location>
</feature>
<dbReference type="PANTHER" id="PTHR10972">
    <property type="entry name" value="OXYSTEROL-BINDING PROTEIN-RELATED"/>
    <property type="match status" value="1"/>
</dbReference>
<comment type="similarity">
    <text evidence="1">Belongs to the OSBP family.</text>
</comment>
<dbReference type="InterPro" id="IPR037239">
    <property type="entry name" value="OSBP_sf"/>
</dbReference>
<evidence type="ECO:0000256" key="2">
    <source>
        <dbReference type="SAM" id="Phobius"/>
    </source>
</evidence>
<dbReference type="InterPro" id="IPR000648">
    <property type="entry name" value="Oxysterol-bd"/>
</dbReference>
<dbReference type="Proteomes" id="UP000192257">
    <property type="component" value="Unassembled WGS sequence"/>
</dbReference>
<proteinExistence type="inferred from homology"/>
<dbReference type="VEuPathDB" id="TriTrypDB:TM35_000212260"/>
<dbReference type="AlphaFoldDB" id="A0A1X0NU38"/>
<dbReference type="GeneID" id="39986856"/>
<dbReference type="RefSeq" id="XP_028881686.1">
    <property type="nucleotide sequence ID" value="XM_029027076.1"/>
</dbReference>
<reference evidence="3 4" key="1">
    <citation type="submission" date="2017-03" db="EMBL/GenBank/DDBJ databases">
        <title>An alternative strategy for trypanosome survival in the mammalian bloodstream revealed through genome and transcriptome analysis of the ubiquitous bovine parasite Trypanosoma (Megatrypanum) theileri.</title>
        <authorList>
            <person name="Kelly S."/>
            <person name="Ivens A."/>
            <person name="Mott A."/>
            <person name="O'Neill E."/>
            <person name="Emms D."/>
            <person name="Macleod O."/>
            <person name="Voorheis P."/>
            <person name="Matthews J."/>
            <person name="Matthews K."/>
            <person name="Carrington M."/>
        </authorList>
    </citation>
    <scope>NUCLEOTIDE SEQUENCE [LARGE SCALE GENOMIC DNA]</scope>
    <source>
        <strain evidence="3">Edinburgh</strain>
    </source>
</reference>
<dbReference type="GO" id="GO:0032934">
    <property type="term" value="F:sterol binding"/>
    <property type="evidence" value="ECO:0007669"/>
    <property type="project" value="TreeGrafter"/>
</dbReference>
<evidence type="ECO:0000313" key="3">
    <source>
        <dbReference type="EMBL" id="ORC87620.1"/>
    </source>
</evidence>
<dbReference type="GO" id="GO:0016020">
    <property type="term" value="C:membrane"/>
    <property type="evidence" value="ECO:0007669"/>
    <property type="project" value="TreeGrafter"/>
</dbReference>
<feature type="transmembrane region" description="Helical" evidence="2">
    <location>
        <begin position="15"/>
        <end position="39"/>
    </location>
</feature>
<sequence length="799" mass="88410">MLLLPKSKRRRNAFFPLWLITTVLLLIMMSVLMSVIYFVPENISHIRHSKLFIVAAVMIVEIILVVLILQYMVAERVTALAVLLTEDVLVVAGDPVSFERLSRHPVIGVGEISRLQVAIEQLFFGISEELQHRGIIPNISYGAGATGGKINMNQWYETTIKAAGGGTPPISTTIGGGLGGGDDYDEPSCEYYSLNKYLQSQSYGYKKFSMSSILKSKSETSRWNFGFLNRLFGKSDPHLSASGQTPTDADFQSLCSSSGNDMGFFSGAHTHISRRTSAAETSSNSSNSAAVAAAIINNNDNNNINTTEMLHVSDDERGKRNKYDIHDMGTQGNENDHNTVMLTPLSACERLACDPLDDNSNNHFEVLAKSLRLEGAIIIQVLKSLRVGRSLSSVTLPVHILESRSLLELLSDMFVSWDLLLPLAVCNENVIHPVDRMRVMLRWFLAAYHWRPKGISKKPYNPILGEVFLCKCPAPMPENIIPSEYSSECTTIAKDKNNSNNNNNNPSVQYVKSSLGCMRFIAEQVCHRPPVSVFYAEVPGIIIVKGVFIPQSKLVSINCAASISCSSIHVSFPQTGYSYNCSLPNVYASGVVAGTPRLELGGTSQLKDCHSSTNATLKFLRKGFFGGKYDEVVATITTEDGMSAAEEYAGVWHGAVYPTHPTNTIPGRERDNVREKIIIPTTTARVPLFDADIFQRTRGMCCRRPHACPVDGGHPKQSRAVWKDVTMAIRRGDVEAAARAKFLVEEAQRAERRQMAEEERQHQPQFFRFVGNGHIGPGNEAELGKQECWEFTGRELLFR</sequence>
<protein>
    <submittedName>
        <fullName evidence="3">Putative oxysterol-binding protein</fullName>
    </submittedName>
</protein>
<dbReference type="EMBL" id="NBCO01000021">
    <property type="protein sequence ID" value="ORC87620.1"/>
    <property type="molecule type" value="Genomic_DNA"/>
</dbReference>
<dbReference type="Pfam" id="PF01237">
    <property type="entry name" value="Oxysterol_BP"/>
    <property type="match status" value="1"/>
</dbReference>
<name>A0A1X0NU38_9TRYP</name>
<evidence type="ECO:0000313" key="4">
    <source>
        <dbReference type="Proteomes" id="UP000192257"/>
    </source>
</evidence>
<dbReference type="STRING" id="67003.A0A1X0NU38"/>
<dbReference type="Gene3D" id="1.10.287.2720">
    <property type="match status" value="1"/>
</dbReference>
<keyword evidence="4" id="KW-1185">Reference proteome</keyword>
<keyword evidence="2" id="KW-0472">Membrane</keyword>
<gene>
    <name evidence="3" type="ORF">TM35_000212260</name>
</gene>
<keyword evidence="2" id="KW-1133">Transmembrane helix</keyword>
<comment type="caution">
    <text evidence="3">The sequence shown here is derived from an EMBL/GenBank/DDBJ whole genome shotgun (WGS) entry which is preliminary data.</text>
</comment>
<accession>A0A1X0NU38</accession>
<dbReference type="Gene3D" id="2.40.160.120">
    <property type="match status" value="1"/>
</dbReference>
<keyword evidence="2" id="KW-0812">Transmembrane</keyword>
<organism evidence="3 4">
    <name type="scientific">Trypanosoma theileri</name>
    <dbReference type="NCBI Taxonomy" id="67003"/>
    <lineage>
        <taxon>Eukaryota</taxon>
        <taxon>Discoba</taxon>
        <taxon>Euglenozoa</taxon>
        <taxon>Kinetoplastea</taxon>
        <taxon>Metakinetoplastina</taxon>
        <taxon>Trypanosomatida</taxon>
        <taxon>Trypanosomatidae</taxon>
        <taxon>Trypanosoma</taxon>
    </lineage>
</organism>
<dbReference type="SUPFAM" id="SSF144000">
    <property type="entry name" value="Oxysterol-binding protein-like"/>
    <property type="match status" value="1"/>
</dbReference>
<dbReference type="OrthoDB" id="14833at2759"/>
<dbReference type="Gene3D" id="3.30.70.3490">
    <property type="match status" value="1"/>
</dbReference>
<evidence type="ECO:0000256" key="1">
    <source>
        <dbReference type="ARBA" id="ARBA00008842"/>
    </source>
</evidence>
<dbReference type="PANTHER" id="PTHR10972:SF102">
    <property type="entry name" value="OXYSTEROL-BINDING PROTEIN"/>
    <property type="match status" value="1"/>
</dbReference>
<dbReference type="GO" id="GO:0005829">
    <property type="term" value="C:cytosol"/>
    <property type="evidence" value="ECO:0007669"/>
    <property type="project" value="TreeGrafter"/>
</dbReference>